<evidence type="ECO:0000313" key="5">
    <source>
        <dbReference type="EMBL" id="CCG53483.1"/>
    </source>
</evidence>
<dbReference type="InterPro" id="IPR058515">
    <property type="entry name" value="DUF8202"/>
</dbReference>
<dbReference type="NCBIfam" id="TIGR04183">
    <property type="entry name" value="Por_Secre_tail"/>
    <property type="match status" value="1"/>
</dbReference>
<dbReference type="PATRIC" id="fig|1094466.5.peg.1507"/>
<dbReference type="Proteomes" id="UP000007599">
    <property type="component" value="Chromosome I"/>
</dbReference>
<dbReference type="OrthoDB" id="2582440at2"/>
<reference evidence="5 6" key="1">
    <citation type="journal article" date="2012" name="J. Bacteriol.">
        <title>Complete Genome Sequence of Flavobacterium indicum GPSTA100-9T, Isolated from Warm Spring Water.</title>
        <authorList>
            <person name="Barbier P."/>
            <person name="Houel A."/>
            <person name="Loux V."/>
            <person name="Poulain J."/>
            <person name="Bernardet J.F."/>
            <person name="Touchon M."/>
            <person name="Duchaud E."/>
        </authorList>
    </citation>
    <scope>NUCLEOTIDE SEQUENCE [LARGE SCALE GENOMIC DNA]</scope>
    <source>
        <strain evidence="6">DSM 17447 / CIP 109464 / GPTSA100-9</strain>
    </source>
</reference>
<evidence type="ECO:0000259" key="4">
    <source>
        <dbReference type="Pfam" id="PF26628"/>
    </source>
</evidence>
<feature type="signal peptide" evidence="2">
    <location>
        <begin position="1"/>
        <end position="19"/>
    </location>
</feature>
<dbReference type="Pfam" id="PF26628">
    <property type="entry name" value="DUF8202"/>
    <property type="match status" value="1"/>
</dbReference>
<name>H8XSU1_FLAIG</name>
<feature type="chain" id="PRO_5003617754" evidence="2">
    <location>
        <begin position="20"/>
        <end position="590"/>
    </location>
</feature>
<keyword evidence="1 2" id="KW-0732">Signal</keyword>
<organism evidence="5 6">
    <name type="scientific">Flavobacterium indicum (strain DSM 17447 / CIP 109464 / GPTSA100-9)</name>
    <dbReference type="NCBI Taxonomy" id="1094466"/>
    <lineage>
        <taxon>Bacteria</taxon>
        <taxon>Pseudomonadati</taxon>
        <taxon>Bacteroidota</taxon>
        <taxon>Flavobacteriia</taxon>
        <taxon>Flavobacteriales</taxon>
        <taxon>Flavobacteriaceae</taxon>
        <taxon>Flavobacterium</taxon>
    </lineage>
</organism>
<sequence length="590" mass="68441">MLKKFSIVFIFLLSLNSYSQTDFIKNNATLWLKNDTVSNCLNYNYNCSLAQLESNYNIYSNQFSFFIAFKSNTEIEKNVVSLKYGNKTIKITNKNVIKQADNVAVLDNNKSTKIVSYLHNDASFNKKGKLILDLLNNQVQGDDILEIIFIPKVVNKFHKEKIETYLSLKYGFSLEENQYYRNFKNDTLWNPSSLASFSKDVTGLGNDSDNFYNSKKSYNHNLKGLEISTDSISSNNNYVLWGHNGKSKMIANHNELSIENYKIWHFKKYLDSTNNKLFKIKISKELLDSVIDTLLVNERIYLYVSHINSQESIDLFSGQHYVGVFNSNNDVIFNNINFLNDSRFIFIKAPVMNLFSRTLSKCGETTQLHLDFVEGKYPFNILVSNEKFSKNYFVENSNYIINDLPEGKYNVEVTDNYKNTKKIQVDLKNENKFQVILKETWNLNENNLVTIVPEIVKSDKKLQYTWKKDDLTLGIEKTIQLETEGDYVLEVTNGVCNEKFNFKVVSNKNSSISLYPNPCKTNQEITVQLAEKNNEFVEVKINDIKGKLIQLLNYKDLNTDIIKLRFDFSGVYFVQLKTKDDNKVFKVIIN</sequence>
<reference evidence="6" key="2">
    <citation type="submission" date="2012-03" db="EMBL/GenBank/DDBJ databases">
        <title>Complete genome sequence of Flavobacterium indicum GPTSA100-9T, isolated from warm spring water.</title>
        <authorList>
            <person name="Barbier P."/>
            <person name="Houel A."/>
            <person name="Loux V."/>
            <person name="Poulain J."/>
            <person name="Bernardet J.-F."/>
            <person name="Touchon M."/>
            <person name="Duchaud E."/>
        </authorList>
    </citation>
    <scope>NUCLEOTIDE SEQUENCE [LARGE SCALE GENOMIC DNA]</scope>
    <source>
        <strain evidence="6">DSM 17447 / CIP 109464 / GPTSA100-9</strain>
    </source>
</reference>
<evidence type="ECO:0000259" key="3">
    <source>
        <dbReference type="Pfam" id="PF18962"/>
    </source>
</evidence>
<dbReference type="KEGG" id="fin:KQS_07675"/>
<dbReference type="HOGENOM" id="CLU_462127_0_0_10"/>
<dbReference type="EMBL" id="HE774682">
    <property type="protein sequence ID" value="CCG53483.1"/>
    <property type="molecule type" value="Genomic_DNA"/>
</dbReference>
<dbReference type="RefSeq" id="WP_014388608.1">
    <property type="nucleotide sequence ID" value="NC_017025.1"/>
</dbReference>
<feature type="domain" description="Secretion system C-terminal sorting" evidence="3">
    <location>
        <begin position="514"/>
        <end position="589"/>
    </location>
</feature>
<dbReference type="InterPro" id="IPR026444">
    <property type="entry name" value="Secre_tail"/>
</dbReference>
<accession>H8XSU1</accession>
<dbReference type="eggNOG" id="COG1361">
    <property type="taxonomic scope" value="Bacteria"/>
</dbReference>
<evidence type="ECO:0000256" key="2">
    <source>
        <dbReference type="SAM" id="SignalP"/>
    </source>
</evidence>
<evidence type="ECO:0000256" key="1">
    <source>
        <dbReference type="ARBA" id="ARBA00022729"/>
    </source>
</evidence>
<dbReference type="Pfam" id="PF18962">
    <property type="entry name" value="Por_Secre_tail"/>
    <property type="match status" value="1"/>
</dbReference>
<evidence type="ECO:0000313" key="6">
    <source>
        <dbReference type="Proteomes" id="UP000007599"/>
    </source>
</evidence>
<dbReference type="AlphaFoldDB" id="H8XSU1"/>
<gene>
    <name evidence="5" type="ordered locus">KQS_07675</name>
</gene>
<feature type="domain" description="DUF8202" evidence="4">
    <location>
        <begin position="159"/>
        <end position="338"/>
    </location>
</feature>
<dbReference type="STRING" id="1094466.KQS_07675"/>
<proteinExistence type="predicted"/>
<protein>
    <submittedName>
        <fullName evidence="5">Uncharacterized protein</fullName>
    </submittedName>
</protein>
<keyword evidence="6" id="KW-1185">Reference proteome</keyword>